<name>A0A563VPN7_9CYAN</name>
<protein>
    <submittedName>
        <fullName evidence="1">Uncharacterized protein</fullName>
    </submittedName>
</protein>
<sequence>MRKFINKYGRLIQDVTPKTILDRQSCCSISWCEDLSPTKL</sequence>
<proteinExistence type="predicted"/>
<dbReference type="Proteomes" id="UP000320055">
    <property type="component" value="Unassembled WGS sequence"/>
</dbReference>
<reference evidence="1 2" key="1">
    <citation type="submission" date="2019-01" db="EMBL/GenBank/DDBJ databases">
        <authorList>
            <person name="Brito A."/>
        </authorList>
    </citation>
    <scope>NUCLEOTIDE SEQUENCE [LARGE SCALE GENOMIC DNA]</scope>
    <source>
        <strain evidence="1">1</strain>
    </source>
</reference>
<keyword evidence="2" id="KW-1185">Reference proteome</keyword>
<gene>
    <name evidence="1" type="ORF">H1P_1950015</name>
</gene>
<evidence type="ECO:0000313" key="2">
    <source>
        <dbReference type="Proteomes" id="UP000320055"/>
    </source>
</evidence>
<dbReference type="EMBL" id="CAACVJ010000107">
    <property type="protein sequence ID" value="VEP13349.1"/>
    <property type="molecule type" value="Genomic_DNA"/>
</dbReference>
<dbReference type="AlphaFoldDB" id="A0A563VPN7"/>
<organism evidence="1 2">
    <name type="scientific">Hyella patelloides LEGE 07179</name>
    <dbReference type="NCBI Taxonomy" id="945734"/>
    <lineage>
        <taxon>Bacteria</taxon>
        <taxon>Bacillati</taxon>
        <taxon>Cyanobacteriota</taxon>
        <taxon>Cyanophyceae</taxon>
        <taxon>Pleurocapsales</taxon>
        <taxon>Hyellaceae</taxon>
        <taxon>Hyella</taxon>
    </lineage>
</organism>
<evidence type="ECO:0000313" key="1">
    <source>
        <dbReference type="EMBL" id="VEP13349.1"/>
    </source>
</evidence>
<accession>A0A563VPN7</accession>